<gene>
    <name evidence="7" type="ORF">ASIM_LOCUS13428</name>
</gene>
<dbReference type="GO" id="GO:0005654">
    <property type="term" value="C:nucleoplasm"/>
    <property type="evidence" value="ECO:0007669"/>
    <property type="project" value="TreeGrafter"/>
</dbReference>
<evidence type="ECO:0000256" key="5">
    <source>
        <dbReference type="SAM" id="MobiDB-lite"/>
    </source>
</evidence>
<feature type="coiled-coil region" evidence="4">
    <location>
        <begin position="460"/>
        <end position="526"/>
    </location>
</feature>
<accession>A0A0M3JZQ2</accession>
<dbReference type="EMBL" id="UYRR01031389">
    <property type="protein sequence ID" value="VDK49681.1"/>
    <property type="molecule type" value="Genomic_DNA"/>
</dbReference>
<reference evidence="7 8" key="2">
    <citation type="submission" date="2018-11" db="EMBL/GenBank/DDBJ databases">
        <authorList>
            <consortium name="Pathogen Informatics"/>
        </authorList>
    </citation>
    <scope>NUCLEOTIDE SEQUENCE [LARGE SCALE GENOMIC DNA]</scope>
</reference>
<dbReference type="GO" id="GO:0051726">
    <property type="term" value="P:regulation of cell cycle"/>
    <property type="evidence" value="ECO:0007669"/>
    <property type="project" value="TreeGrafter"/>
</dbReference>
<feature type="compositionally biased region" description="Polar residues" evidence="5">
    <location>
        <begin position="122"/>
        <end position="132"/>
    </location>
</feature>
<feature type="compositionally biased region" description="Low complexity" evidence="5">
    <location>
        <begin position="78"/>
        <end position="99"/>
    </location>
</feature>
<sequence length="639" mass="72326">MSDKKQGGTSQSNKNASSETSSSSATTFSSPYRLRDHSRMPSRYKDYINTTQHLEQKPSPSKIHKRTRPVNSPTKRPASSSAQQATATTNSNAKKSSTSHQVLQMDADNDDDNSADNDARQRSSTSANNSKRISFIKIHHSPSATQPQSRRTNNSLSAASSAQERLASASPSLTTAAISSQRRITRNRPPQADLTDSLKENLCRLKNVLKLPKARRWVYCEFFYSGVDRQLFLGDNEFMELLNESFPNLKCFMLRKPEWRTIRRLIGKPRRCSQSFLNEERAALEAKRQKIREIYEGSVVSLLPHSMDLPLKLPRPLIVGAKIYARVRQPKDGIYAGTIDAVLPDSYRVVFDKEEMIPPMIIKHSEVMSEQKDELLTLTYFLEQNRAAMPTQLMKMGNASIQNYLSSSPSNVNVDSSYVKTDPFMTGTQRFGAARRLPISIRDEKVGNFPVRMLVILVKLAKLIETKRTLIRQLADLNREAEKMNLLTNSYPYAFQERYAQLVVDIETLNKQMQSYLNAVNEYNTQLLPQLTEVPLVIRPDALRKLCQTHAVQIVKHCNNGLNVHNKRILNLITSLTALLLQVRSLGQQRSTALDLSTLSDSILDLRKQICSSNIASFQDNIEVHMKHIHNMMLNNGAF</sequence>
<evidence type="ECO:0000256" key="1">
    <source>
        <dbReference type="ARBA" id="ARBA00004123"/>
    </source>
</evidence>
<keyword evidence="4" id="KW-0175">Coiled coil</keyword>
<organism evidence="9">
    <name type="scientific">Anisakis simplex</name>
    <name type="common">Herring worm</name>
    <dbReference type="NCBI Taxonomy" id="6269"/>
    <lineage>
        <taxon>Eukaryota</taxon>
        <taxon>Metazoa</taxon>
        <taxon>Ecdysozoa</taxon>
        <taxon>Nematoda</taxon>
        <taxon>Chromadorea</taxon>
        <taxon>Rhabditida</taxon>
        <taxon>Spirurina</taxon>
        <taxon>Ascaridomorpha</taxon>
        <taxon>Ascaridoidea</taxon>
        <taxon>Anisakidae</taxon>
        <taxon>Anisakis</taxon>
        <taxon>Anisakis simplex complex</taxon>
    </lineage>
</organism>
<comment type="subcellular location">
    <subcellularLocation>
        <location evidence="1">Nucleus</location>
    </subcellularLocation>
</comment>
<dbReference type="OrthoDB" id="2339771at2759"/>
<dbReference type="WBParaSite" id="ASIM_0001400001-mRNA-1">
    <property type="protein sequence ID" value="ASIM_0001400001-mRNA-1"/>
    <property type="gene ID" value="ASIM_0001400001"/>
</dbReference>
<evidence type="ECO:0000313" key="9">
    <source>
        <dbReference type="WBParaSite" id="ASIM_0001400001-mRNA-1"/>
    </source>
</evidence>
<dbReference type="PANTHER" id="PTHR21689">
    <property type="entry name" value="LIN-9"/>
    <property type="match status" value="1"/>
</dbReference>
<evidence type="ECO:0000256" key="2">
    <source>
        <dbReference type="ARBA" id="ARBA00006732"/>
    </source>
</evidence>
<evidence type="ECO:0000256" key="4">
    <source>
        <dbReference type="SAM" id="Coils"/>
    </source>
</evidence>
<dbReference type="GO" id="GO:0006357">
    <property type="term" value="P:regulation of transcription by RNA polymerase II"/>
    <property type="evidence" value="ECO:0007669"/>
    <property type="project" value="TreeGrafter"/>
</dbReference>
<feature type="compositionally biased region" description="Basic and acidic residues" evidence="5">
    <location>
        <begin position="33"/>
        <end position="46"/>
    </location>
</feature>
<dbReference type="Pfam" id="PF06584">
    <property type="entry name" value="DIRP"/>
    <property type="match status" value="1"/>
</dbReference>
<dbReference type="AlphaFoldDB" id="A0A0M3JZQ2"/>
<dbReference type="GO" id="GO:0017053">
    <property type="term" value="C:transcription repressor complex"/>
    <property type="evidence" value="ECO:0007669"/>
    <property type="project" value="InterPro"/>
</dbReference>
<feature type="compositionally biased region" description="Polar residues" evidence="5">
    <location>
        <begin position="142"/>
        <end position="163"/>
    </location>
</feature>
<comment type="similarity">
    <text evidence="2">Belongs to the lin-9 family.</text>
</comment>
<dbReference type="InterPro" id="IPR033471">
    <property type="entry name" value="DIRP"/>
</dbReference>
<feature type="compositionally biased region" description="Low complexity" evidence="5">
    <location>
        <begin position="166"/>
        <end position="180"/>
    </location>
</feature>
<proteinExistence type="inferred from homology"/>
<keyword evidence="8" id="KW-1185">Reference proteome</keyword>
<name>A0A0M3JZQ2_ANISI</name>
<feature type="region of interest" description="Disordered" evidence="5">
    <location>
        <begin position="1"/>
        <end position="193"/>
    </location>
</feature>
<evidence type="ECO:0000313" key="7">
    <source>
        <dbReference type="EMBL" id="VDK49681.1"/>
    </source>
</evidence>
<evidence type="ECO:0000313" key="8">
    <source>
        <dbReference type="Proteomes" id="UP000267096"/>
    </source>
</evidence>
<dbReference type="SMART" id="SM01135">
    <property type="entry name" value="DIRP"/>
    <property type="match status" value="1"/>
</dbReference>
<dbReference type="PANTHER" id="PTHR21689:SF2">
    <property type="entry name" value="PROTEIN LIN-9 HOMOLOG"/>
    <property type="match status" value="1"/>
</dbReference>
<evidence type="ECO:0000259" key="6">
    <source>
        <dbReference type="SMART" id="SM01135"/>
    </source>
</evidence>
<dbReference type="InterPro" id="IPR010561">
    <property type="entry name" value="LIN-9/ALY1"/>
</dbReference>
<dbReference type="GO" id="GO:0003677">
    <property type="term" value="F:DNA binding"/>
    <property type="evidence" value="ECO:0007669"/>
    <property type="project" value="TreeGrafter"/>
</dbReference>
<evidence type="ECO:0000256" key="3">
    <source>
        <dbReference type="ARBA" id="ARBA00023242"/>
    </source>
</evidence>
<dbReference type="Pfam" id="PF19438">
    <property type="entry name" value="LIN9_C"/>
    <property type="match status" value="1"/>
</dbReference>
<feature type="compositionally biased region" description="Low complexity" evidence="5">
    <location>
        <begin position="10"/>
        <end position="30"/>
    </location>
</feature>
<dbReference type="Proteomes" id="UP000267096">
    <property type="component" value="Unassembled WGS sequence"/>
</dbReference>
<feature type="domain" description="DIRP" evidence="6">
    <location>
        <begin position="223"/>
        <end position="329"/>
    </location>
</feature>
<protein>
    <submittedName>
        <fullName evidence="9">DIRP domain-containing protein</fullName>
    </submittedName>
</protein>
<dbReference type="GO" id="GO:0006351">
    <property type="term" value="P:DNA-templated transcription"/>
    <property type="evidence" value="ECO:0007669"/>
    <property type="project" value="InterPro"/>
</dbReference>
<keyword evidence="3" id="KW-0539">Nucleus</keyword>
<reference evidence="9" key="1">
    <citation type="submission" date="2016-04" db="UniProtKB">
        <authorList>
            <consortium name="WormBaseParasite"/>
        </authorList>
    </citation>
    <scope>IDENTIFICATION</scope>
</reference>
<dbReference type="InterPro" id="IPR045831">
    <property type="entry name" value="LIN9_C"/>
</dbReference>